<proteinExistence type="inferred from homology"/>
<accession>C1DYI1</accession>
<dbReference type="EC" id="2.1.1.204" evidence="4"/>
<dbReference type="InParanoid" id="C1DYI1"/>
<dbReference type="PROSITE" id="PS00095">
    <property type="entry name" value="C5_MTASE_2"/>
    <property type="match status" value="1"/>
</dbReference>
<feature type="compositionally biased region" description="Low complexity" evidence="8">
    <location>
        <begin position="31"/>
        <end position="55"/>
    </location>
</feature>
<dbReference type="PROSITE" id="PS51679">
    <property type="entry name" value="SAM_MT_C5"/>
    <property type="match status" value="1"/>
</dbReference>
<dbReference type="Gene3D" id="3.40.50.150">
    <property type="entry name" value="Vaccinia Virus protein VP39"/>
    <property type="match status" value="1"/>
</dbReference>
<dbReference type="InterPro" id="IPR029063">
    <property type="entry name" value="SAM-dependent_MTases_sf"/>
</dbReference>
<reference evidence="9 10" key="1">
    <citation type="journal article" date="2009" name="Science">
        <title>Green evolution and dynamic adaptations revealed by genomes of the marine picoeukaryotes Micromonas.</title>
        <authorList>
            <person name="Worden A.Z."/>
            <person name="Lee J.H."/>
            <person name="Mock T."/>
            <person name="Rouze P."/>
            <person name="Simmons M.P."/>
            <person name="Aerts A.L."/>
            <person name="Allen A.E."/>
            <person name="Cuvelier M.L."/>
            <person name="Derelle E."/>
            <person name="Everett M.V."/>
            <person name="Foulon E."/>
            <person name="Grimwood J."/>
            <person name="Gundlach H."/>
            <person name="Henrissat B."/>
            <person name="Napoli C."/>
            <person name="McDonald S.M."/>
            <person name="Parker M.S."/>
            <person name="Rombauts S."/>
            <person name="Salamov A."/>
            <person name="Von Dassow P."/>
            <person name="Badger J.H."/>
            <person name="Coutinho P.M."/>
            <person name="Demir E."/>
            <person name="Dubchak I."/>
            <person name="Gentemann C."/>
            <person name="Eikrem W."/>
            <person name="Gready J.E."/>
            <person name="John U."/>
            <person name="Lanier W."/>
            <person name="Lindquist E.A."/>
            <person name="Lucas S."/>
            <person name="Mayer K.F."/>
            <person name="Moreau H."/>
            <person name="Not F."/>
            <person name="Otillar R."/>
            <person name="Panaud O."/>
            <person name="Pangilinan J."/>
            <person name="Paulsen I."/>
            <person name="Piegu B."/>
            <person name="Poliakov A."/>
            <person name="Robbens S."/>
            <person name="Schmutz J."/>
            <person name="Toulza E."/>
            <person name="Wyss T."/>
            <person name="Zelensky A."/>
            <person name="Zhou K."/>
            <person name="Armbrust E.V."/>
            <person name="Bhattacharya D."/>
            <person name="Goodenough U.W."/>
            <person name="Van de Peer Y."/>
            <person name="Grigoriev I.V."/>
        </authorList>
    </citation>
    <scope>NUCLEOTIDE SEQUENCE [LARGE SCALE GENOMIC DNA]</scope>
    <source>
        <strain evidence="10">RCC299 / NOUM17</strain>
    </source>
</reference>
<dbReference type="Gene3D" id="3.90.120.10">
    <property type="entry name" value="DNA Methylase, subunit A, domain 2"/>
    <property type="match status" value="1"/>
</dbReference>
<evidence type="ECO:0000256" key="3">
    <source>
        <dbReference type="ARBA" id="ARBA00022691"/>
    </source>
</evidence>
<evidence type="ECO:0000256" key="4">
    <source>
        <dbReference type="ARBA" id="ARBA00039081"/>
    </source>
</evidence>
<dbReference type="GO" id="GO:0008168">
    <property type="term" value="F:methyltransferase activity"/>
    <property type="evidence" value="ECO:0007669"/>
    <property type="project" value="UniProtKB-KW"/>
</dbReference>
<dbReference type="GeneID" id="8240885"/>
<organism evidence="9 10">
    <name type="scientific">Micromonas commoda (strain RCC299 / NOUM17 / CCMP2709)</name>
    <name type="common">Picoplanktonic green alga</name>
    <dbReference type="NCBI Taxonomy" id="296587"/>
    <lineage>
        <taxon>Eukaryota</taxon>
        <taxon>Viridiplantae</taxon>
        <taxon>Chlorophyta</taxon>
        <taxon>Mamiellophyceae</taxon>
        <taxon>Mamiellales</taxon>
        <taxon>Mamiellaceae</taxon>
        <taxon>Micromonas</taxon>
    </lineage>
</organism>
<evidence type="ECO:0000256" key="2">
    <source>
        <dbReference type="ARBA" id="ARBA00022679"/>
    </source>
</evidence>
<dbReference type="KEGG" id="mis:MICPUN_79083"/>
<evidence type="ECO:0000256" key="1">
    <source>
        <dbReference type="ARBA" id="ARBA00022603"/>
    </source>
</evidence>
<dbReference type="Proteomes" id="UP000002009">
    <property type="component" value="Chromosome 2"/>
</dbReference>
<feature type="active site" evidence="7">
    <location>
        <position position="146"/>
    </location>
</feature>
<dbReference type="InterPro" id="IPR001525">
    <property type="entry name" value="C5_MeTfrase"/>
</dbReference>
<dbReference type="PRINTS" id="PR00105">
    <property type="entry name" value="C5METTRFRASE"/>
</dbReference>
<evidence type="ECO:0000313" key="10">
    <source>
        <dbReference type="Proteomes" id="UP000002009"/>
    </source>
</evidence>
<dbReference type="AlphaFoldDB" id="C1DYI1"/>
<dbReference type="GO" id="GO:0005634">
    <property type="term" value="C:nucleus"/>
    <property type="evidence" value="ECO:0007669"/>
    <property type="project" value="TreeGrafter"/>
</dbReference>
<dbReference type="OMA" id="CPEMMKL"/>
<dbReference type="PANTHER" id="PTHR46098:SF1">
    <property type="entry name" value="TRNA (CYTOSINE(38)-C(5))-METHYLTRANSFERASE"/>
    <property type="match status" value="1"/>
</dbReference>
<comment type="similarity">
    <text evidence="7">Belongs to the class I-like SAM-binding methyltransferase superfamily. C5-methyltransferase family.</text>
</comment>
<protein>
    <recommendedName>
        <fullName evidence="5">tRNA (cytosine(38)-C(5))-methyltransferase</fullName>
        <ecNumber evidence="4">2.1.1.204</ecNumber>
    </recommendedName>
    <alternativeName>
        <fullName evidence="6">DNA (cytosine-5)-methyltransferase-like protein 2</fullName>
    </alternativeName>
</protein>
<evidence type="ECO:0000256" key="6">
    <source>
        <dbReference type="ARBA" id="ARBA00042810"/>
    </source>
</evidence>
<keyword evidence="1 7" id="KW-0489">Methyltransferase</keyword>
<feature type="region of interest" description="Disordered" evidence="8">
    <location>
        <begin position="1"/>
        <end position="55"/>
    </location>
</feature>
<evidence type="ECO:0000256" key="8">
    <source>
        <dbReference type="SAM" id="MobiDB-lite"/>
    </source>
</evidence>
<name>C1DYI1_MICCC</name>
<feature type="compositionally biased region" description="Basic residues" evidence="8">
    <location>
        <begin position="14"/>
        <end position="26"/>
    </location>
</feature>
<dbReference type="PANTHER" id="PTHR46098">
    <property type="entry name" value="TRNA (CYTOSINE(38)-C(5))-METHYLTRANSFERASE"/>
    <property type="match status" value="1"/>
</dbReference>
<dbReference type="SUPFAM" id="SSF53335">
    <property type="entry name" value="S-adenosyl-L-methionine-dependent methyltransferases"/>
    <property type="match status" value="1"/>
</dbReference>
<dbReference type="eggNOG" id="KOG0919">
    <property type="taxonomic scope" value="Eukaryota"/>
</dbReference>
<gene>
    <name evidence="9" type="ORF">MICPUN_79083</name>
</gene>
<sequence length="401" mass="44070">MSAAAPAAAVSPTPRHRRHHRRRTSWRGRLAASSSAPASTSGSDGPSSSRETTATARSVKMVEFYAGMGTMRWSLERALESDMGASVTALASIDNSEVANAVYLANYPDENASGVLMRRNVEHLSSVETLDARFGGADVWTLSPPCQPYTRKGKRLHGEDPRAGSFARILEALPKLRAPPERILVENVVGFESSETRRALVAALDEAGYVWREYHASPVDIGVPCTRTRYYALAKRKPLSFVDCAEDAGLCATSRPRPRRIAEYLERPVHDADLAVEAGTVERYWRWLDVVSPSCVRCSTFTSGYGKTVYGGSVLASDAFVAEHCDVDAGTGRARLVGPFKGEWAGEMRYFSPREMANLHGLDAGWRLPSRELTRRQLWFTVGNSISVDVVAALMRQLMRD</sequence>
<dbReference type="EMBL" id="CP001323">
    <property type="protein sequence ID" value="ACO60948.1"/>
    <property type="molecule type" value="Genomic_DNA"/>
</dbReference>
<dbReference type="InterPro" id="IPR050750">
    <property type="entry name" value="C5-MTase"/>
</dbReference>
<dbReference type="Pfam" id="PF00145">
    <property type="entry name" value="DNA_methylase"/>
    <property type="match status" value="1"/>
</dbReference>
<dbReference type="OrthoDB" id="414133at2759"/>
<dbReference type="InterPro" id="IPR031303">
    <property type="entry name" value="C5_meth_CS"/>
</dbReference>
<keyword evidence="10" id="KW-1185">Reference proteome</keyword>
<dbReference type="GO" id="GO:0032259">
    <property type="term" value="P:methylation"/>
    <property type="evidence" value="ECO:0007669"/>
    <property type="project" value="UniProtKB-KW"/>
</dbReference>
<evidence type="ECO:0000313" key="9">
    <source>
        <dbReference type="EMBL" id="ACO60948.1"/>
    </source>
</evidence>
<keyword evidence="2 7" id="KW-0808">Transferase</keyword>
<dbReference type="RefSeq" id="XP_002499690.1">
    <property type="nucleotide sequence ID" value="XM_002499644.1"/>
</dbReference>
<evidence type="ECO:0000256" key="7">
    <source>
        <dbReference type="PROSITE-ProRule" id="PRU01016"/>
    </source>
</evidence>
<keyword evidence="3 7" id="KW-0949">S-adenosyl-L-methionine</keyword>
<evidence type="ECO:0000256" key="5">
    <source>
        <dbReference type="ARBA" id="ARBA00039681"/>
    </source>
</evidence>